<sequence length="49" mass="4913">MLVAFSVAPSGAQDDAGSVHNAVAAAVKVVRDSGLPNHTDSMFTTIEGA</sequence>
<organism evidence="2 3">
    <name type="scientific">Cryobacterium roopkundense</name>
    <dbReference type="NCBI Taxonomy" id="1001240"/>
    <lineage>
        <taxon>Bacteria</taxon>
        <taxon>Bacillati</taxon>
        <taxon>Actinomycetota</taxon>
        <taxon>Actinomycetes</taxon>
        <taxon>Micrococcales</taxon>
        <taxon>Microbacteriaceae</taxon>
        <taxon>Cryobacterium</taxon>
    </lineage>
</organism>
<dbReference type="EMBL" id="JACHBQ010000001">
    <property type="protein sequence ID" value="MBB5642061.1"/>
    <property type="molecule type" value="Genomic_DNA"/>
</dbReference>
<name>A0A7W8ZXN0_9MICO</name>
<accession>A0A7W8ZXN0</accession>
<dbReference type="InterPro" id="IPR029756">
    <property type="entry name" value="MTH1187/YkoF-like"/>
</dbReference>
<dbReference type="Gene3D" id="3.30.70.930">
    <property type="match status" value="1"/>
</dbReference>
<dbReference type="AlphaFoldDB" id="A0A7W8ZXN0"/>
<proteinExistence type="predicted"/>
<protein>
    <submittedName>
        <fullName evidence="2">Uncharacterized protein YqgV (UPF0045/DUF77 family)</fullName>
    </submittedName>
</protein>
<evidence type="ECO:0000313" key="2">
    <source>
        <dbReference type="EMBL" id="MBB5642061.1"/>
    </source>
</evidence>
<dbReference type="SUPFAM" id="SSF89957">
    <property type="entry name" value="MTH1187/YkoF-like"/>
    <property type="match status" value="1"/>
</dbReference>
<evidence type="ECO:0000259" key="1">
    <source>
        <dbReference type="Pfam" id="PF01910"/>
    </source>
</evidence>
<feature type="domain" description="Thiamine-binding protein" evidence="1">
    <location>
        <begin position="3"/>
        <end position="48"/>
    </location>
</feature>
<dbReference type="Proteomes" id="UP000561726">
    <property type="component" value="Unassembled WGS sequence"/>
</dbReference>
<gene>
    <name evidence="2" type="ORF">BJ997_002609</name>
</gene>
<dbReference type="InterPro" id="IPR002767">
    <property type="entry name" value="Thiamine_BP"/>
</dbReference>
<reference evidence="2 3" key="1">
    <citation type="submission" date="2020-08" db="EMBL/GenBank/DDBJ databases">
        <title>Sequencing the genomes of 1000 actinobacteria strains.</title>
        <authorList>
            <person name="Klenk H.-P."/>
        </authorList>
    </citation>
    <scope>NUCLEOTIDE SEQUENCE [LARGE SCALE GENOMIC DNA]</scope>
    <source>
        <strain evidence="2 3">DSM 21065</strain>
    </source>
</reference>
<evidence type="ECO:0000313" key="3">
    <source>
        <dbReference type="Proteomes" id="UP000561726"/>
    </source>
</evidence>
<comment type="caution">
    <text evidence="2">The sequence shown here is derived from an EMBL/GenBank/DDBJ whole genome shotgun (WGS) entry which is preliminary data.</text>
</comment>
<dbReference type="Pfam" id="PF01910">
    <property type="entry name" value="Thiamine_BP"/>
    <property type="match status" value="1"/>
</dbReference>